<dbReference type="KEGG" id="phr:C6569_09775"/>
<dbReference type="SUPFAM" id="SSF52540">
    <property type="entry name" value="P-loop containing nucleoside triphosphate hydrolases"/>
    <property type="match status" value="1"/>
</dbReference>
<gene>
    <name evidence="3" type="ORF">C6569_09775</name>
</gene>
<evidence type="ECO:0000259" key="2">
    <source>
        <dbReference type="Pfam" id="PF01935"/>
    </source>
</evidence>
<dbReference type="OrthoDB" id="9768060at2"/>
<accession>A0A2S0NAZ7</accession>
<evidence type="ECO:0000313" key="3">
    <source>
        <dbReference type="EMBL" id="AVO45322.1"/>
    </source>
</evidence>
<dbReference type="InterPro" id="IPR008571">
    <property type="entry name" value="HerA-like"/>
</dbReference>
<feature type="region of interest" description="Disordered" evidence="1">
    <location>
        <begin position="482"/>
        <end position="506"/>
    </location>
</feature>
<feature type="domain" description="Helicase HerA central" evidence="2">
    <location>
        <begin position="16"/>
        <end position="109"/>
    </location>
</feature>
<dbReference type="InterPro" id="IPR014588">
    <property type="entry name" value="ATPase_Atu1862_pred"/>
</dbReference>
<dbReference type="AlphaFoldDB" id="A0A2S0NAZ7"/>
<sequence length="506" mass="54917">MKVDIDMGSQSGGKAATLDLEELLATRLLVQGNSGSGKSHLLRRLLEQSAPWVQQCVIDPEGDFVTLAERYGHVVVDAERTEAELTRIAARIRQHRVSVVLNLEGLDVEQQMRCAAAFLGGLFDAERDHWYPVLVVVDEAQLFAPAVAGEVSDEARKLSLGAMTNLMCRGRKRGLAGVIATQRLAKLAKNVAAEASNFLMGRTFLDIDMARAADLLGMDRRQSEMFRDLARGHFVALGPALSRRPLPVTIGAVETSARSTSPKLTPLPEAPAPEDARDLIFTPAADEIRALPVRRPPPTPPVSTADILTQLAQARPKAEEPAEPMLPVIAEAEHKALIEEVLREILADPDAAFRTVAVLYQDFLVRCRIRRVPGEPLTLADFRRRFAVARAGVDMTREGEEGWSQAVTLSAGLPDDLQGVFLVIARAALTGAPCPSDATIARVYGSHSPSRARRLIAYFEERGLFVMRTDFRGRRIVASPDLGCETAPGDPAGPVDVSQDLPSAAE</sequence>
<dbReference type="PANTHER" id="PTHR42957:SF1">
    <property type="entry name" value="HELICASE MJ1565-RELATED"/>
    <property type="match status" value="1"/>
</dbReference>
<dbReference type="RefSeq" id="WP_106748663.1">
    <property type="nucleotide sequence ID" value="NZ_CP027668.1"/>
</dbReference>
<dbReference type="PANTHER" id="PTHR42957">
    <property type="entry name" value="HELICASE MJ1565-RELATED"/>
    <property type="match status" value="1"/>
</dbReference>
<protein>
    <submittedName>
        <fullName evidence="3">ATP-binding protein</fullName>
    </submittedName>
</protein>
<keyword evidence="3" id="KW-0067">ATP-binding</keyword>
<keyword evidence="3" id="KW-0547">Nucleotide-binding</keyword>
<reference evidence="3 4" key="1">
    <citation type="submission" date="2018-03" db="EMBL/GenBank/DDBJ databases">
        <title>Genome sequencing of Phreatobacter sp.</title>
        <authorList>
            <person name="Kim S.-J."/>
            <person name="Heo J."/>
            <person name="Kwon S.-W."/>
        </authorList>
    </citation>
    <scope>NUCLEOTIDE SEQUENCE [LARGE SCALE GENOMIC DNA]</scope>
    <source>
        <strain evidence="3 4">S-12</strain>
    </source>
</reference>
<dbReference type="GO" id="GO:0005524">
    <property type="term" value="F:ATP binding"/>
    <property type="evidence" value="ECO:0007669"/>
    <property type="project" value="UniProtKB-KW"/>
</dbReference>
<dbReference type="InterPro" id="IPR027417">
    <property type="entry name" value="P-loop_NTPase"/>
</dbReference>
<evidence type="ECO:0000256" key="1">
    <source>
        <dbReference type="SAM" id="MobiDB-lite"/>
    </source>
</evidence>
<dbReference type="InterPro" id="IPR002789">
    <property type="entry name" value="HerA_central"/>
</dbReference>
<dbReference type="Pfam" id="PF01935">
    <property type="entry name" value="DUF87"/>
    <property type="match status" value="1"/>
</dbReference>
<dbReference type="PIRSF" id="PIRSF034081">
    <property type="entry name" value="ATPase_Atu1862"/>
    <property type="match status" value="1"/>
</dbReference>
<dbReference type="Proteomes" id="UP000237889">
    <property type="component" value="Chromosome"/>
</dbReference>
<dbReference type="EMBL" id="CP027668">
    <property type="protein sequence ID" value="AVO45322.1"/>
    <property type="molecule type" value="Genomic_DNA"/>
</dbReference>
<evidence type="ECO:0000313" key="4">
    <source>
        <dbReference type="Proteomes" id="UP000237889"/>
    </source>
</evidence>
<proteinExistence type="predicted"/>
<organism evidence="3 4">
    <name type="scientific">Phreatobacter cathodiphilus</name>
    <dbReference type="NCBI Taxonomy" id="1868589"/>
    <lineage>
        <taxon>Bacteria</taxon>
        <taxon>Pseudomonadati</taxon>
        <taxon>Pseudomonadota</taxon>
        <taxon>Alphaproteobacteria</taxon>
        <taxon>Hyphomicrobiales</taxon>
        <taxon>Phreatobacteraceae</taxon>
        <taxon>Phreatobacter</taxon>
    </lineage>
</organism>
<name>A0A2S0NAZ7_9HYPH</name>
<keyword evidence="4" id="KW-1185">Reference proteome</keyword>
<dbReference type="Gene3D" id="3.40.50.300">
    <property type="entry name" value="P-loop containing nucleotide triphosphate hydrolases"/>
    <property type="match status" value="1"/>
</dbReference>